<dbReference type="SMART" id="SM00490">
    <property type="entry name" value="HELICc"/>
    <property type="match status" value="1"/>
</dbReference>
<dbReference type="InterPro" id="IPR011545">
    <property type="entry name" value="DEAD/DEAH_box_helicase_dom"/>
</dbReference>
<keyword evidence="3" id="KW-0378">Hydrolase</keyword>
<reference evidence="12" key="1">
    <citation type="submission" date="2014-06" db="EMBL/GenBank/DDBJ databases">
        <authorList>
            <person name="Winans N.J."/>
            <person name="Newell P.D."/>
            <person name="Douglas A.E."/>
        </authorList>
    </citation>
    <scope>NUCLEOTIDE SEQUENCE [LARGE SCALE GENOMIC DNA]</scope>
    <source>
        <strain evidence="12">DmL_052</strain>
    </source>
</reference>
<evidence type="ECO:0000256" key="6">
    <source>
        <dbReference type="ARBA" id="ARBA00023125"/>
    </source>
</evidence>
<dbReference type="PROSITE" id="PS51192">
    <property type="entry name" value="HELICASE_ATP_BIND_1"/>
    <property type="match status" value="1"/>
</dbReference>
<dbReference type="GO" id="GO:0003678">
    <property type="term" value="F:DNA helicase activity"/>
    <property type="evidence" value="ECO:0007669"/>
    <property type="project" value="TreeGrafter"/>
</dbReference>
<dbReference type="PANTHER" id="PTHR47964">
    <property type="entry name" value="ATP-DEPENDENT DNA HELICASE HOMOLOG RECG, CHLOROPLASTIC"/>
    <property type="match status" value="1"/>
</dbReference>
<dbReference type="InterPro" id="IPR047112">
    <property type="entry name" value="RecG/Mfd"/>
</dbReference>
<gene>
    <name evidence="11" type="ORF">HK18_08960</name>
</gene>
<dbReference type="GO" id="GO:0005524">
    <property type="term" value="F:ATP binding"/>
    <property type="evidence" value="ECO:0007669"/>
    <property type="project" value="UniProtKB-KW"/>
</dbReference>
<dbReference type="SMART" id="SM00487">
    <property type="entry name" value="DEXDc"/>
    <property type="match status" value="1"/>
</dbReference>
<dbReference type="InterPro" id="IPR012340">
    <property type="entry name" value="NA-bd_OB-fold"/>
</dbReference>
<dbReference type="CDD" id="cd04488">
    <property type="entry name" value="RecG_wedge_OBF"/>
    <property type="match status" value="1"/>
</dbReference>
<dbReference type="Pfam" id="PF00270">
    <property type="entry name" value="DEAD"/>
    <property type="match status" value="1"/>
</dbReference>
<dbReference type="NCBIfam" id="NF008164">
    <property type="entry name" value="PRK10917.1-2"/>
    <property type="match status" value="1"/>
</dbReference>
<keyword evidence="4 11" id="KW-0347">Helicase</keyword>
<evidence type="ECO:0000256" key="4">
    <source>
        <dbReference type="ARBA" id="ARBA00022806"/>
    </source>
</evidence>
<dbReference type="Pfam" id="PF00271">
    <property type="entry name" value="Helicase_C"/>
    <property type="match status" value="1"/>
</dbReference>
<dbReference type="PANTHER" id="PTHR47964:SF1">
    <property type="entry name" value="ATP-DEPENDENT DNA HELICASE HOMOLOG RECG, CHLOROPLASTIC"/>
    <property type="match status" value="1"/>
</dbReference>
<dbReference type="SUPFAM" id="SSF50249">
    <property type="entry name" value="Nucleic acid-binding proteins"/>
    <property type="match status" value="1"/>
</dbReference>
<evidence type="ECO:0000256" key="1">
    <source>
        <dbReference type="ARBA" id="ARBA00022741"/>
    </source>
</evidence>
<protein>
    <recommendedName>
        <fullName evidence="8">Probable DNA 3'-5' helicase RecG</fullName>
    </recommendedName>
</protein>
<dbReference type="EMBL" id="JOPB01000007">
    <property type="protein sequence ID" value="OUI78171.1"/>
    <property type="molecule type" value="Genomic_DNA"/>
</dbReference>
<keyword evidence="2" id="KW-0227">DNA damage</keyword>
<keyword evidence="5" id="KW-0067">ATP-binding</keyword>
<dbReference type="SUPFAM" id="SSF52540">
    <property type="entry name" value="P-loop containing nucleoside triphosphate hydrolases"/>
    <property type="match status" value="2"/>
</dbReference>
<dbReference type="Gene3D" id="2.40.50.140">
    <property type="entry name" value="Nucleic acid-binding proteins"/>
    <property type="match status" value="1"/>
</dbReference>
<feature type="domain" description="Helicase ATP-binding" evidence="9">
    <location>
        <begin position="297"/>
        <end position="455"/>
    </location>
</feature>
<evidence type="ECO:0000313" key="12">
    <source>
        <dbReference type="Proteomes" id="UP000194946"/>
    </source>
</evidence>
<sequence length="708" mass="79872">MSQHMDETPLSSTKQLALSPLLAPLSNLDGVGPKTSQLLVRAVGGHRVIDLLFHLPNAIIDRRYRPELKNAIPGRIATLKLQVIHIEKPQRSKQPWRVHVTDGTGTAELVFFSQWQAKKVQPNAKIIVSGTVETYNNRLQITNPHYLEPIENEFMIPAIEPVWPLTAGLFPKNLYKALRSALSKCPELPEWIDPTLIQQHQWPTFRKALHLLHFPSDFPELFENQTYEAMESRARSRLAFDELFAEQLAIGQAKRTSQQSPGRVLIGDDSLTNQALQKFGFALTQSQEKALREIKHDLEQPFRMLRLLQGDVGSGKTIVALLTALHAVEAGYQAVIMAPTEILARQHYEVFSDLCSVETVFLSGSIKGNARKETLEKIQNGTAKIAIGTHALFQEVVEFHNLALVIIDEQHRFGVEQRIKLGDKGENTDILVMTATPIPRTLLLTRWGELQVSRITQKPAGRKPIQTTLHALDSMDKILQGIERMLSQGCQLFWVCPLVEESEVMDLAAAKDRYLSLKHHFGENNVGLAHGQQDSNERQEALDLFAKNKTKILVATTVIEVGVNIPNANIMVIEHAERFGLAQLHQLRGRVGRGEKQSYCLLLHDDKINFTAKKRLALLRDTEDGFLIADEDFKIRGGGEVTGRRQSGLPDFKLVDEIRLEQWINPAWQSAEYWFNQERMASLPQKEAIECLLLLFNKNNSGRLLRSG</sequence>
<evidence type="ECO:0000259" key="10">
    <source>
        <dbReference type="PROSITE" id="PS51194"/>
    </source>
</evidence>
<evidence type="ECO:0000256" key="8">
    <source>
        <dbReference type="ARBA" id="ARBA00049819"/>
    </source>
</evidence>
<dbReference type="InterPro" id="IPR027417">
    <property type="entry name" value="P-loop_NTPase"/>
</dbReference>
<keyword evidence="6" id="KW-0238">DNA-binding</keyword>
<dbReference type="InterPro" id="IPR014001">
    <property type="entry name" value="Helicase_ATP-bd"/>
</dbReference>
<dbReference type="CDD" id="cd17992">
    <property type="entry name" value="DEXHc_RecG"/>
    <property type="match status" value="1"/>
</dbReference>
<dbReference type="Pfam" id="PF17191">
    <property type="entry name" value="RecG_wedge"/>
    <property type="match status" value="1"/>
</dbReference>
<evidence type="ECO:0000259" key="9">
    <source>
        <dbReference type="PROSITE" id="PS51192"/>
    </source>
</evidence>
<accession>A0A251ZU32</accession>
<keyword evidence="1" id="KW-0547">Nucleotide-binding</keyword>
<feature type="domain" description="Helicase C-terminal" evidence="10">
    <location>
        <begin position="474"/>
        <end position="634"/>
    </location>
</feature>
<dbReference type="AlphaFoldDB" id="A0A251ZU32"/>
<evidence type="ECO:0000256" key="2">
    <source>
        <dbReference type="ARBA" id="ARBA00022763"/>
    </source>
</evidence>
<evidence type="ECO:0000256" key="5">
    <source>
        <dbReference type="ARBA" id="ARBA00022840"/>
    </source>
</evidence>
<evidence type="ECO:0000256" key="3">
    <source>
        <dbReference type="ARBA" id="ARBA00022801"/>
    </source>
</evidence>
<dbReference type="GO" id="GO:0003677">
    <property type="term" value="F:DNA binding"/>
    <property type="evidence" value="ECO:0007669"/>
    <property type="project" value="UniProtKB-KW"/>
</dbReference>
<proteinExistence type="predicted"/>
<comment type="caution">
    <text evidence="11">The sequence shown here is derived from an EMBL/GenBank/DDBJ whole genome shotgun (WGS) entry which is preliminary data.</text>
</comment>
<dbReference type="PROSITE" id="PS51194">
    <property type="entry name" value="HELICASE_CTER"/>
    <property type="match status" value="1"/>
</dbReference>
<evidence type="ECO:0000256" key="7">
    <source>
        <dbReference type="ARBA" id="ARBA00023204"/>
    </source>
</evidence>
<dbReference type="GO" id="GO:0016787">
    <property type="term" value="F:hydrolase activity"/>
    <property type="evidence" value="ECO:0007669"/>
    <property type="project" value="UniProtKB-KW"/>
</dbReference>
<dbReference type="Proteomes" id="UP000194946">
    <property type="component" value="Unassembled WGS sequence"/>
</dbReference>
<dbReference type="InterPro" id="IPR001650">
    <property type="entry name" value="Helicase_C-like"/>
</dbReference>
<dbReference type="InterPro" id="IPR033454">
    <property type="entry name" value="RecG_wedge"/>
</dbReference>
<dbReference type="Gene3D" id="3.40.50.300">
    <property type="entry name" value="P-loop containing nucleotide triphosphate hydrolases"/>
    <property type="match status" value="2"/>
</dbReference>
<dbReference type="GO" id="GO:0006281">
    <property type="term" value="P:DNA repair"/>
    <property type="evidence" value="ECO:0007669"/>
    <property type="project" value="UniProtKB-KW"/>
</dbReference>
<keyword evidence="12" id="KW-1185">Reference proteome</keyword>
<organism evidence="11 12">
    <name type="scientific">Commensalibacter intestini</name>
    <dbReference type="NCBI Taxonomy" id="479936"/>
    <lineage>
        <taxon>Bacteria</taxon>
        <taxon>Pseudomonadati</taxon>
        <taxon>Pseudomonadota</taxon>
        <taxon>Alphaproteobacteria</taxon>
        <taxon>Acetobacterales</taxon>
        <taxon>Acetobacteraceae</taxon>
    </lineage>
</organism>
<evidence type="ECO:0000313" key="11">
    <source>
        <dbReference type="EMBL" id="OUI78171.1"/>
    </source>
</evidence>
<dbReference type="InterPro" id="IPR045562">
    <property type="entry name" value="RecG_dom3_C"/>
</dbReference>
<keyword evidence="7" id="KW-0234">DNA repair</keyword>
<dbReference type="Pfam" id="PF19833">
    <property type="entry name" value="RecG_dom3_C"/>
    <property type="match status" value="1"/>
</dbReference>
<name>A0A251ZU32_9PROT</name>